<keyword evidence="4" id="KW-0547">Nucleotide-binding</keyword>
<dbReference type="PIRSF" id="PIRSF003128">
    <property type="entry name" value="RecN"/>
    <property type="match status" value="1"/>
</dbReference>
<dbReference type="RefSeq" id="WP_058292644.1">
    <property type="nucleotide sequence ID" value="NZ_JGYD01000025.1"/>
</dbReference>
<keyword evidence="7 9" id="KW-0234">DNA repair</keyword>
<dbReference type="InterPro" id="IPR027417">
    <property type="entry name" value="P-loop_NTPase"/>
</dbReference>
<dbReference type="GO" id="GO:0006310">
    <property type="term" value="P:DNA recombination"/>
    <property type="evidence" value="ECO:0007669"/>
    <property type="project" value="InterPro"/>
</dbReference>
<dbReference type="PANTHER" id="PTHR11059:SF0">
    <property type="entry name" value="DNA REPAIR PROTEIN RECN"/>
    <property type="match status" value="1"/>
</dbReference>
<reference evidence="13 14" key="1">
    <citation type="journal article" date="2015" name="Sci. Rep.">
        <title>A comparative genomics and reductive dehalogenase gene transcription study of two chloroethene-respiring bacteria, Dehalococcoides mccartyi strains MB and 11a.</title>
        <authorList>
            <person name="Low A."/>
            <person name="Shen Z."/>
            <person name="Cheng D."/>
            <person name="Rogers M.J."/>
            <person name="Lee P.K."/>
            <person name="He J."/>
        </authorList>
    </citation>
    <scope>NUCLEOTIDE SEQUENCE [LARGE SCALE GENOMIC DNA]</scope>
    <source>
        <strain evidence="13 14">MB</strain>
    </source>
</reference>
<dbReference type="SUPFAM" id="SSF52540">
    <property type="entry name" value="P-loop containing nucleoside triphosphate hydrolases"/>
    <property type="match status" value="1"/>
</dbReference>
<evidence type="ECO:0000256" key="4">
    <source>
        <dbReference type="ARBA" id="ARBA00022741"/>
    </source>
</evidence>
<evidence type="ECO:0000256" key="10">
    <source>
        <dbReference type="SAM" id="Coils"/>
    </source>
</evidence>
<evidence type="ECO:0000313" key="14">
    <source>
        <dbReference type="Proteomes" id="UP000053577"/>
    </source>
</evidence>
<dbReference type="PATRIC" id="fig|61435.5.peg.1411"/>
<comment type="similarity">
    <text evidence="2 9">Belongs to the RecN family.</text>
</comment>
<organism evidence="13 14">
    <name type="scientific">Dehalococcoides mccartyi</name>
    <dbReference type="NCBI Taxonomy" id="61435"/>
    <lineage>
        <taxon>Bacteria</taxon>
        <taxon>Bacillati</taxon>
        <taxon>Chloroflexota</taxon>
        <taxon>Dehalococcoidia</taxon>
        <taxon>Dehalococcoidales</taxon>
        <taxon>Dehalococcoidaceae</taxon>
        <taxon>Dehalococcoides</taxon>
    </lineage>
</organism>
<dbReference type="InterPro" id="IPR003395">
    <property type="entry name" value="RecF/RecN/SMC_N"/>
</dbReference>
<evidence type="ECO:0000256" key="8">
    <source>
        <dbReference type="ARBA" id="ARBA00033408"/>
    </source>
</evidence>
<evidence type="ECO:0000313" key="13">
    <source>
        <dbReference type="EMBL" id="KSV17199.1"/>
    </source>
</evidence>
<evidence type="ECO:0000259" key="12">
    <source>
        <dbReference type="Pfam" id="PF02463"/>
    </source>
</evidence>
<evidence type="ECO:0000256" key="5">
    <source>
        <dbReference type="ARBA" id="ARBA00022763"/>
    </source>
</evidence>
<dbReference type="Gene3D" id="3.40.50.300">
    <property type="entry name" value="P-loop containing nucleotide triphosphate hydrolases"/>
    <property type="match status" value="2"/>
</dbReference>
<feature type="region of interest" description="Disordered" evidence="11">
    <location>
        <begin position="569"/>
        <end position="588"/>
    </location>
</feature>
<evidence type="ECO:0000256" key="3">
    <source>
        <dbReference type="ARBA" id="ARBA00021315"/>
    </source>
</evidence>
<dbReference type="Proteomes" id="UP000053577">
    <property type="component" value="Unassembled WGS sequence"/>
</dbReference>
<dbReference type="EMBL" id="JGYD01000025">
    <property type="protein sequence ID" value="KSV17199.1"/>
    <property type="molecule type" value="Genomic_DNA"/>
</dbReference>
<protein>
    <recommendedName>
        <fullName evidence="3 9">DNA repair protein RecN</fullName>
    </recommendedName>
    <alternativeName>
        <fullName evidence="8 9">Recombination protein N</fullName>
    </alternativeName>
</protein>
<comment type="function">
    <text evidence="1 9">May be involved in recombinational repair of damaged DNA.</text>
</comment>
<accession>A0A0V8M0A6</accession>
<proteinExistence type="inferred from homology"/>
<dbReference type="PANTHER" id="PTHR11059">
    <property type="entry name" value="DNA REPAIR PROTEIN RECN"/>
    <property type="match status" value="1"/>
</dbReference>
<feature type="domain" description="RecF/RecN/SMC N-terminal" evidence="12">
    <location>
        <begin position="2"/>
        <end position="521"/>
    </location>
</feature>
<dbReference type="GO" id="GO:0043590">
    <property type="term" value="C:bacterial nucleoid"/>
    <property type="evidence" value="ECO:0007669"/>
    <property type="project" value="TreeGrafter"/>
</dbReference>
<evidence type="ECO:0000256" key="1">
    <source>
        <dbReference type="ARBA" id="ARBA00003618"/>
    </source>
</evidence>
<dbReference type="OrthoDB" id="9806954at2"/>
<dbReference type="GO" id="GO:0009432">
    <property type="term" value="P:SOS response"/>
    <property type="evidence" value="ECO:0007669"/>
    <property type="project" value="TreeGrafter"/>
</dbReference>
<evidence type="ECO:0000256" key="9">
    <source>
        <dbReference type="PIRNR" id="PIRNR003128"/>
    </source>
</evidence>
<dbReference type="GO" id="GO:0006281">
    <property type="term" value="P:DNA repair"/>
    <property type="evidence" value="ECO:0007669"/>
    <property type="project" value="UniProtKB-KW"/>
</dbReference>
<evidence type="ECO:0000256" key="7">
    <source>
        <dbReference type="ARBA" id="ARBA00023204"/>
    </source>
</evidence>
<dbReference type="CDD" id="cd03241">
    <property type="entry name" value="ABC_RecN"/>
    <property type="match status" value="2"/>
</dbReference>
<keyword evidence="6" id="KW-0067">ATP-binding</keyword>
<dbReference type="NCBIfam" id="TIGR00634">
    <property type="entry name" value="recN"/>
    <property type="match status" value="1"/>
</dbReference>
<dbReference type="AlphaFoldDB" id="A0A0V8M0A6"/>
<gene>
    <name evidence="13" type="ORF">DA01_07175</name>
</gene>
<evidence type="ECO:0000256" key="11">
    <source>
        <dbReference type="SAM" id="MobiDB-lite"/>
    </source>
</evidence>
<evidence type="ECO:0000256" key="6">
    <source>
        <dbReference type="ARBA" id="ARBA00022840"/>
    </source>
</evidence>
<dbReference type="GO" id="GO:0005524">
    <property type="term" value="F:ATP binding"/>
    <property type="evidence" value="ECO:0007669"/>
    <property type="project" value="UniProtKB-KW"/>
</dbReference>
<name>A0A0V8M0A6_9CHLR</name>
<keyword evidence="10" id="KW-0175">Coiled coil</keyword>
<feature type="coiled-coil region" evidence="10">
    <location>
        <begin position="162"/>
        <end position="189"/>
    </location>
</feature>
<keyword evidence="5 9" id="KW-0227">DNA damage</keyword>
<evidence type="ECO:0000256" key="2">
    <source>
        <dbReference type="ARBA" id="ARBA00009441"/>
    </source>
</evidence>
<dbReference type="Pfam" id="PF02463">
    <property type="entry name" value="SMC_N"/>
    <property type="match status" value="1"/>
</dbReference>
<sequence length="588" mass="64802">MLVELRVKNFGIIEDITWSPGEGLNVITGETGAGKSLVIDAVESLLSGRIGDEQIRHQASEANLEGVFYLNPASRLKIAAMLAENGLELEDDSLIIRLESKLAGRSVLRLNGSAISRSVLSRLCPYLIDIHGQSEHLSLLNKSFHLDMLDGYAHTAGERTEFARLAGELTCLQRQLSELEKTNREAIRQQEFLRFQADEIEAANLAEGEEENLLSKRQIMASAEKLKTLTHQSLEYLCSSQSGGALADLNQAMQSLRKIAEIDTSLKETADEVENAYFSLEENCRSVQNYNRGLDFNPAELEDIENRLALIHSLERKYGRDIPQILAFLAKTKAELDSITGYAEKTDKLSGAITELKSRLGDMASGLSKHRKEAALSLEKAVQAELADLNMGQVIFKVNFQTQSDENGLPVGGQMLGFTSSGTDIVEFFVSTNPGEPLRPLNKIASTGEISRITLALKSAVSRLDDIPVMIFDEIDIGVGGRSGDMLGRKLWKLSQGHQLISVSHLPQIAAYSDHHFYVSKTELNGRINSRIARLDNEEHLAELSVMLSGNQTGEKSLENARELLKKASLFKETSPEQPELNMPPSGK</sequence>
<dbReference type="InterPro" id="IPR004604">
    <property type="entry name" value="DNA_recomb/repair_RecN"/>
</dbReference>
<comment type="caution">
    <text evidence="13">The sequence shown here is derived from an EMBL/GenBank/DDBJ whole genome shotgun (WGS) entry which is preliminary data.</text>
</comment>